<dbReference type="EMBL" id="CP026112">
    <property type="protein sequence ID" value="AUT63296.1"/>
    <property type="molecule type" value="Genomic_DNA"/>
</dbReference>
<gene>
    <name evidence="3" type="ORF">C2L65_27555</name>
</gene>
<evidence type="ECO:0000256" key="1">
    <source>
        <dbReference type="ARBA" id="ARBA00012344"/>
    </source>
</evidence>
<organism evidence="3 4">
    <name type="scientific">Paraburkholderia terrae</name>
    <dbReference type="NCBI Taxonomy" id="311230"/>
    <lineage>
        <taxon>Bacteria</taxon>
        <taxon>Pseudomonadati</taxon>
        <taxon>Pseudomonadota</taxon>
        <taxon>Betaproteobacteria</taxon>
        <taxon>Burkholderiales</taxon>
        <taxon>Burkholderiaceae</taxon>
        <taxon>Paraburkholderia</taxon>
    </lineage>
</organism>
<dbReference type="Proteomes" id="UP000243502">
    <property type="component" value="Chromosome 2"/>
</dbReference>
<sequence>MDQTSTTRRQRSVPLRLTPELVSLVACKMEDSGPAPGVIVHTDEDYEASLQAVLHAGAWQGEDIWLFAYGSLLWNRPFEVEEQVAAVLHGWHRAFCIRLTRFRGTPDQPGLMMSLVPGGSCRGALYRVAGHRVLADLRKLWRREMTVKPPTSPPRWITAKAGQAAVRAIAFTADRKGRNFMAGLTDEEIASVLYKAVGHWGSGAEYLMQTVDHLERLGIRDANLWRLQRLVAQRLVELKAAGR</sequence>
<dbReference type="Gene3D" id="3.10.490.10">
    <property type="entry name" value="Gamma-glutamyl cyclotransferase-like"/>
    <property type="match status" value="1"/>
</dbReference>
<dbReference type="PANTHER" id="PTHR12192:SF2">
    <property type="entry name" value="GLUTATHIONE-SPECIFIC GAMMA-GLUTAMYLCYCLOTRANSFERASE 2"/>
    <property type="match status" value="1"/>
</dbReference>
<dbReference type="AlphaFoldDB" id="A0A2I8EUQ9"/>
<name>A0A2I8EUQ9_9BURK</name>
<evidence type="ECO:0000313" key="4">
    <source>
        <dbReference type="Proteomes" id="UP000243502"/>
    </source>
</evidence>
<reference evidence="3 4" key="1">
    <citation type="submission" date="2018-01" db="EMBL/GenBank/DDBJ databases">
        <title>Species boundaries and ecological features among Paraburkholderia terrae DSMZ17804T, P. hospita DSMZ17164T and P. caribensis DSMZ13236T.</title>
        <authorList>
            <person name="Pratama A.A."/>
        </authorList>
    </citation>
    <scope>NUCLEOTIDE SEQUENCE [LARGE SCALE GENOMIC DNA]</scope>
    <source>
        <strain evidence="3 4">DSM 17804</strain>
    </source>
</reference>
<dbReference type="SUPFAM" id="SSF110857">
    <property type="entry name" value="Gamma-glutamyl cyclotransferase-like"/>
    <property type="match status" value="1"/>
</dbReference>
<accession>A0A2I8EUQ9</accession>
<keyword evidence="2" id="KW-0456">Lyase</keyword>
<dbReference type="OrthoDB" id="9795692at2"/>
<dbReference type="EC" id="4.3.2.7" evidence="1"/>
<dbReference type="RefSeq" id="WP_042315243.1">
    <property type="nucleotide sequence ID" value="NZ_CP026112.1"/>
</dbReference>
<dbReference type="GO" id="GO:0006751">
    <property type="term" value="P:glutathione catabolic process"/>
    <property type="evidence" value="ECO:0007669"/>
    <property type="project" value="InterPro"/>
</dbReference>
<dbReference type="GO" id="GO:0005737">
    <property type="term" value="C:cytoplasm"/>
    <property type="evidence" value="ECO:0007669"/>
    <property type="project" value="TreeGrafter"/>
</dbReference>
<dbReference type="KEGG" id="pter:C2L65_27555"/>
<dbReference type="PANTHER" id="PTHR12192">
    <property type="entry name" value="CATION TRANSPORT PROTEIN CHAC-RELATED"/>
    <property type="match status" value="1"/>
</dbReference>
<dbReference type="InterPro" id="IPR006840">
    <property type="entry name" value="ChaC"/>
</dbReference>
<proteinExistence type="predicted"/>
<evidence type="ECO:0000256" key="2">
    <source>
        <dbReference type="ARBA" id="ARBA00023239"/>
    </source>
</evidence>
<dbReference type="InterPro" id="IPR013024">
    <property type="entry name" value="GGCT-like"/>
</dbReference>
<dbReference type="Pfam" id="PF04752">
    <property type="entry name" value="ChaC"/>
    <property type="match status" value="1"/>
</dbReference>
<dbReference type="CDD" id="cd06661">
    <property type="entry name" value="GGCT_like"/>
    <property type="match status" value="1"/>
</dbReference>
<protein>
    <recommendedName>
        <fullName evidence="1">glutathione-specific gamma-glutamylcyclotransferase</fullName>
        <ecNumber evidence="1">4.3.2.7</ecNumber>
    </recommendedName>
</protein>
<evidence type="ECO:0000313" key="3">
    <source>
        <dbReference type="EMBL" id="AUT63296.1"/>
    </source>
</evidence>
<dbReference type="GO" id="GO:0061928">
    <property type="term" value="F:glutathione specific gamma-glutamylcyclotransferase activity"/>
    <property type="evidence" value="ECO:0007669"/>
    <property type="project" value="UniProtKB-EC"/>
</dbReference>
<dbReference type="InterPro" id="IPR036568">
    <property type="entry name" value="GGCT-like_sf"/>
</dbReference>